<dbReference type="Proteomes" id="UP000070700">
    <property type="component" value="Unassembled WGS sequence"/>
</dbReference>
<dbReference type="GeneID" id="28824113"/>
<dbReference type="EMBL" id="KQ947408">
    <property type="protein sequence ID" value="KUJ21296.1"/>
    <property type="molecule type" value="Genomic_DNA"/>
</dbReference>
<organism evidence="2 3">
    <name type="scientific">Mollisia scopiformis</name>
    <name type="common">Conifer needle endophyte fungus</name>
    <name type="synonym">Phialocephala scopiformis</name>
    <dbReference type="NCBI Taxonomy" id="149040"/>
    <lineage>
        <taxon>Eukaryota</taxon>
        <taxon>Fungi</taxon>
        <taxon>Dikarya</taxon>
        <taxon>Ascomycota</taxon>
        <taxon>Pezizomycotina</taxon>
        <taxon>Leotiomycetes</taxon>
        <taxon>Helotiales</taxon>
        <taxon>Mollisiaceae</taxon>
        <taxon>Mollisia</taxon>
    </lineage>
</organism>
<protein>
    <submittedName>
        <fullName evidence="2">Uncharacterized protein</fullName>
    </submittedName>
</protein>
<accession>A0A194XME5</accession>
<keyword evidence="3" id="KW-1185">Reference proteome</keyword>
<gene>
    <name evidence="2" type="ORF">LY89DRAFT_681853</name>
</gene>
<proteinExistence type="predicted"/>
<dbReference type="KEGG" id="psco:LY89DRAFT_681853"/>
<dbReference type="InParanoid" id="A0A194XME5"/>
<evidence type="ECO:0000256" key="1">
    <source>
        <dbReference type="SAM" id="SignalP"/>
    </source>
</evidence>
<dbReference type="AlphaFoldDB" id="A0A194XME5"/>
<reference evidence="2 3" key="1">
    <citation type="submission" date="2015-10" db="EMBL/GenBank/DDBJ databases">
        <title>Full genome of DAOMC 229536 Phialocephala scopiformis, a fungal endophyte of spruce producing the potent anti-insectan compound rugulosin.</title>
        <authorList>
            <consortium name="DOE Joint Genome Institute"/>
            <person name="Walker A.K."/>
            <person name="Frasz S.L."/>
            <person name="Seifert K.A."/>
            <person name="Miller J.D."/>
            <person name="Mondo S.J."/>
            <person name="Labutti K."/>
            <person name="Lipzen A."/>
            <person name="Dockter R."/>
            <person name="Kennedy M."/>
            <person name="Grigoriev I.V."/>
            <person name="Spatafora J.W."/>
        </authorList>
    </citation>
    <scope>NUCLEOTIDE SEQUENCE [LARGE SCALE GENOMIC DNA]</scope>
    <source>
        <strain evidence="2 3">CBS 120377</strain>
    </source>
</reference>
<name>A0A194XME5_MOLSC</name>
<evidence type="ECO:0000313" key="3">
    <source>
        <dbReference type="Proteomes" id="UP000070700"/>
    </source>
</evidence>
<dbReference type="RefSeq" id="XP_018075651.1">
    <property type="nucleotide sequence ID" value="XM_018214387.1"/>
</dbReference>
<keyword evidence="1" id="KW-0732">Signal</keyword>
<feature type="signal peptide" evidence="1">
    <location>
        <begin position="1"/>
        <end position="18"/>
    </location>
</feature>
<sequence>MHLSEAWFFLMVPYLVAALPAQDIGDIVEHDGDCVDCAPPPTTIFLCADSNCGSFIDDSCTSDADCPNETFPRCCRFIFIF</sequence>
<evidence type="ECO:0000313" key="2">
    <source>
        <dbReference type="EMBL" id="KUJ21296.1"/>
    </source>
</evidence>
<feature type="chain" id="PRO_5008268401" evidence="1">
    <location>
        <begin position="19"/>
        <end position="81"/>
    </location>
</feature>